<organism evidence="2 3">
    <name type="scientific">Elysia marginata</name>
    <dbReference type="NCBI Taxonomy" id="1093978"/>
    <lineage>
        <taxon>Eukaryota</taxon>
        <taxon>Metazoa</taxon>
        <taxon>Spiralia</taxon>
        <taxon>Lophotrochozoa</taxon>
        <taxon>Mollusca</taxon>
        <taxon>Gastropoda</taxon>
        <taxon>Heterobranchia</taxon>
        <taxon>Euthyneura</taxon>
        <taxon>Panpulmonata</taxon>
        <taxon>Sacoglossa</taxon>
        <taxon>Placobranchoidea</taxon>
        <taxon>Plakobranchidae</taxon>
        <taxon>Elysia</taxon>
    </lineage>
</organism>
<dbReference type="InterPro" id="IPR036378">
    <property type="entry name" value="FAS1_dom_sf"/>
</dbReference>
<evidence type="ECO:0000313" key="3">
    <source>
        <dbReference type="Proteomes" id="UP000762676"/>
    </source>
</evidence>
<evidence type="ECO:0000313" key="2">
    <source>
        <dbReference type="EMBL" id="GFR76908.1"/>
    </source>
</evidence>
<dbReference type="InterPro" id="IPR000782">
    <property type="entry name" value="FAS1_domain"/>
</dbReference>
<dbReference type="AlphaFoldDB" id="A0AAV4FW14"/>
<protein>
    <recommendedName>
        <fullName evidence="1">FAS1 domain-containing protein</fullName>
    </recommendedName>
</protein>
<dbReference type="Proteomes" id="UP000762676">
    <property type="component" value="Unassembled WGS sequence"/>
</dbReference>
<dbReference type="Pfam" id="PF02469">
    <property type="entry name" value="Fasciclin"/>
    <property type="match status" value="1"/>
</dbReference>
<gene>
    <name evidence="2" type="ORF">ElyMa_003954700</name>
</gene>
<dbReference type="EMBL" id="BMAT01008049">
    <property type="protein sequence ID" value="GFR76908.1"/>
    <property type="molecule type" value="Genomic_DNA"/>
</dbReference>
<sequence length="85" mass="9299">MVLEPFLPDDNTPSIETALETNPAYSIFNDLIKGTSVLEELDQMNEFTVFVPTNDAFGPINQHLVSSAILSSSSLLCLCPPCPQR</sequence>
<reference evidence="2 3" key="1">
    <citation type="journal article" date="2021" name="Elife">
        <title>Chloroplast acquisition without the gene transfer in kleptoplastic sea slugs, Plakobranchus ocellatus.</title>
        <authorList>
            <person name="Maeda T."/>
            <person name="Takahashi S."/>
            <person name="Yoshida T."/>
            <person name="Shimamura S."/>
            <person name="Takaki Y."/>
            <person name="Nagai Y."/>
            <person name="Toyoda A."/>
            <person name="Suzuki Y."/>
            <person name="Arimoto A."/>
            <person name="Ishii H."/>
            <person name="Satoh N."/>
            <person name="Nishiyama T."/>
            <person name="Hasebe M."/>
            <person name="Maruyama T."/>
            <person name="Minagawa J."/>
            <person name="Obokata J."/>
            <person name="Shigenobu S."/>
        </authorList>
    </citation>
    <scope>NUCLEOTIDE SEQUENCE [LARGE SCALE GENOMIC DNA]</scope>
</reference>
<evidence type="ECO:0000259" key="1">
    <source>
        <dbReference type="PROSITE" id="PS50213"/>
    </source>
</evidence>
<keyword evidence="3" id="KW-1185">Reference proteome</keyword>
<comment type="caution">
    <text evidence="2">The sequence shown here is derived from an EMBL/GenBank/DDBJ whole genome shotgun (WGS) entry which is preliminary data.</text>
</comment>
<feature type="domain" description="FAS1" evidence="1">
    <location>
        <begin position="12"/>
        <end position="85"/>
    </location>
</feature>
<accession>A0AAV4FW14</accession>
<dbReference type="Gene3D" id="2.30.180.10">
    <property type="entry name" value="FAS1 domain"/>
    <property type="match status" value="1"/>
</dbReference>
<proteinExistence type="predicted"/>
<dbReference type="SUPFAM" id="SSF82153">
    <property type="entry name" value="FAS1 domain"/>
    <property type="match status" value="1"/>
</dbReference>
<name>A0AAV4FW14_9GAST</name>
<dbReference type="PROSITE" id="PS50213">
    <property type="entry name" value="FAS1"/>
    <property type="match status" value="1"/>
</dbReference>